<dbReference type="Proteomes" id="UP000712600">
    <property type="component" value="Unassembled WGS sequence"/>
</dbReference>
<accession>A0A8S9P0F5</accession>
<evidence type="ECO:0000313" key="1">
    <source>
        <dbReference type="EMBL" id="KAF3509179.1"/>
    </source>
</evidence>
<evidence type="ECO:0000313" key="2">
    <source>
        <dbReference type="Proteomes" id="UP000712600"/>
    </source>
</evidence>
<sequence>MTPSMSSPPFFTLQAVLAEVAIEEEHVKTAEVSIAGICKGDCFGDGQGQTSRSNEEQRRTLNFCAKI</sequence>
<organism evidence="1 2">
    <name type="scientific">Brassica cretica</name>
    <name type="common">Mustard</name>
    <dbReference type="NCBI Taxonomy" id="69181"/>
    <lineage>
        <taxon>Eukaryota</taxon>
        <taxon>Viridiplantae</taxon>
        <taxon>Streptophyta</taxon>
        <taxon>Embryophyta</taxon>
        <taxon>Tracheophyta</taxon>
        <taxon>Spermatophyta</taxon>
        <taxon>Magnoliopsida</taxon>
        <taxon>eudicotyledons</taxon>
        <taxon>Gunneridae</taxon>
        <taxon>Pentapetalae</taxon>
        <taxon>rosids</taxon>
        <taxon>malvids</taxon>
        <taxon>Brassicales</taxon>
        <taxon>Brassicaceae</taxon>
        <taxon>Brassiceae</taxon>
        <taxon>Brassica</taxon>
    </lineage>
</organism>
<name>A0A8S9P0F5_BRACR</name>
<reference evidence="1" key="1">
    <citation type="submission" date="2019-12" db="EMBL/GenBank/DDBJ databases">
        <title>Genome sequencing and annotation of Brassica cretica.</title>
        <authorList>
            <person name="Studholme D.J."/>
            <person name="Sarris P."/>
        </authorList>
    </citation>
    <scope>NUCLEOTIDE SEQUENCE</scope>
    <source>
        <strain evidence="1">PFS-109/04</strain>
        <tissue evidence="1">Leaf</tissue>
    </source>
</reference>
<dbReference type="EMBL" id="QGKX02001521">
    <property type="protein sequence ID" value="KAF3509179.1"/>
    <property type="molecule type" value="Genomic_DNA"/>
</dbReference>
<proteinExistence type="predicted"/>
<gene>
    <name evidence="1" type="ORF">F2Q69_00002402</name>
</gene>
<protein>
    <submittedName>
        <fullName evidence="1">Uncharacterized protein</fullName>
    </submittedName>
</protein>
<dbReference type="AlphaFoldDB" id="A0A8S9P0F5"/>
<comment type="caution">
    <text evidence="1">The sequence shown here is derived from an EMBL/GenBank/DDBJ whole genome shotgun (WGS) entry which is preliminary data.</text>
</comment>